<keyword evidence="3 5" id="KW-1133">Transmembrane helix</keyword>
<feature type="transmembrane region" description="Helical" evidence="5">
    <location>
        <begin position="367"/>
        <end position="388"/>
    </location>
</feature>
<evidence type="ECO:0000256" key="3">
    <source>
        <dbReference type="ARBA" id="ARBA00022989"/>
    </source>
</evidence>
<protein>
    <recommendedName>
        <fullName evidence="8">UNC93-like protein 2</fullName>
    </recommendedName>
</protein>
<keyword evidence="2 5" id="KW-0812">Transmembrane</keyword>
<evidence type="ECO:0000313" key="7">
    <source>
        <dbReference type="Proteomes" id="UP000801428"/>
    </source>
</evidence>
<dbReference type="PANTHER" id="PTHR23294:SF19">
    <property type="entry name" value="DUF895 DOMAIN MEMBRANE PROTEIN-RELATED"/>
    <property type="match status" value="1"/>
</dbReference>
<dbReference type="PANTHER" id="PTHR23294">
    <property type="entry name" value="ET TRANSLATION PRODUCT-RELATED"/>
    <property type="match status" value="1"/>
</dbReference>
<keyword evidence="4 5" id="KW-0472">Membrane</keyword>
<comment type="caution">
    <text evidence="6">The sequence shown here is derived from an EMBL/GenBank/DDBJ whole genome shotgun (WGS) entry which is preliminary data.</text>
</comment>
<dbReference type="GO" id="GO:0016020">
    <property type="term" value="C:membrane"/>
    <property type="evidence" value="ECO:0007669"/>
    <property type="project" value="UniProtKB-SubCell"/>
</dbReference>
<accession>A0A9P4WEI8</accession>
<evidence type="ECO:0000313" key="6">
    <source>
        <dbReference type="EMBL" id="KAF3010071.1"/>
    </source>
</evidence>
<dbReference type="Pfam" id="PF07690">
    <property type="entry name" value="MFS_1"/>
    <property type="match status" value="1"/>
</dbReference>
<feature type="transmembrane region" description="Helical" evidence="5">
    <location>
        <begin position="130"/>
        <end position="151"/>
    </location>
</feature>
<feature type="transmembrane region" description="Helical" evidence="5">
    <location>
        <begin position="200"/>
        <end position="221"/>
    </location>
</feature>
<dbReference type="EMBL" id="SWKU01000002">
    <property type="protein sequence ID" value="KAF3010071.1"/>
    <property type="molecule type" value="Genomic_DNA"/>
</dbReference>
<feature type="transmembrane region" description="Helical" evidence="5">
    <location>
        <begin position="38"/>
        <end position="55"/>
    </location>
</feature>
<dbReference type="AlphaFoldDB" id="A0A9P4WEI8"/>
<organism evidence="6 7">
    <name type="scientific">Curvularia kusanoi</name>
    <name type="common">Cochliobolus kusanoi</name>
    <dbReference type="NCBI Taxonomy" id="90978"/>
    <lineage>
        <taxon>Eukaryota</taxon>
        <taxon>Fungi</taxon>
        <taxon>Dikarya</taxon>
        <taxon>Ascomycota</taxon>
        <taxon>Pezizomycotina</taxon>
        <taxon>Dothideomycetes</taxon>
        <taxon>Pleosporomycetidae</taxon>
        <taxon>Pleosporales</taxon>
        <taxon>Pleosporineae</taxon>
        <taxon>Pleosporaceae</taxon>
        <taxon>Curvularia</taxon>
    </lineage>
</organism>
<dbReference type="InterPro" id="IPR011701">
    <property type="entry name" value="MFS"/>
</dbReference>
<evidence type="ECO:0000256" key="1">
    <source>
        <dbReference type="ARBA" id="ARBA00004141"/>
    </source>
</evidence>
<evidence type="ECO:0000256" key="4">
    <source>
        <dbReference type="ARBA" id="ARBA00023136"/>
    </source>
</evidence>
<comment type="subcellular location">
    <subcellularLocation>
        <location evidence="1">Membrane</location>
        <topology evidence="1">Multi-pass membrane protein</topology>
    </subcellularLocation>
</comment>
<feature type="transmembrane region" description="Helical" evidence="5">
    <location>
        <begin position="289"/>
        <end position="311"/>
    </location>
</feature>
<proteinExistence type="predicted"/>
<keyword evidence="7" id="KW-1185">Reference proteome</keyword>
<sequence length="472" mass="52014">MHTSEIKKSDVIDSTNEGSGDLAVGSVEDVRAYTPRTFYRSVLFQMVLFGMLSLVGPAMSDAISNLGGGGLSKPWLANLATSLSYSLSFFTTIFGGPIINKIGIKWSCLIAALAMPLPGSAYYVNARFRIDWYLLAANVVSGITSGFLYVAETTAMLSYPRPEDRGLYLGIWSAMRNSGSVIGGAINFSTNSSRSSGGGVAWTTYLIFVGFECTGVIWALLLSQTAKLHRRDGSRVSLAKRHTWRQELNALRSYLQQKKTWLVFFPAFYSFFCGGTMGTYLSLHFSVRARALSSLLVPTFTIPSVVIYGKLIDNPRWSQKRRAWVAFIVWATPQAACLIWVAIERHQLGSKSALDYHLQTARWAKAWIPYFVIFVTSYWTQLTLYWILGTFSNKVETSSRAGGVFRAFEVAGQAVSYGLSSSETIGAVVPLYINCALLVLSVPSMIMLIGEVPETLPDVHSRDPDSVIIEQS</sequence>
<dbReference type="GO" id="GO:0022857">
    <property type="term" value="F:transmembrane transporter activity"/>
    <property type="evidence" value="ECO:0007669"/>
    <property type="project" value="InterPro"/>
</dbReference>
<dbReference type="SUPFAM" id="SSF103473">
    <property type="entry name" value="MFS general substrate transporter"/>
    <property type="match status" value="1"/>
</dbReference>
<evidence type="ECO:0000256" key="2">
    <source>
        <dbReference type="ARBA" id="ARBA00022692"/>
    </source>
</evidence>
<gene>
    <name evidence="6" type="ORF">E8E13_011582</name>
</gene>
<evidence type="ECO:0000256" key="5">
    <source>
        <dbReference type="SAM" id="Phobius"/>
    </source>
</evidence>
<reference evidence="6" key="1">
    <citation type="submission" date="2019-04" db="EMBL/GenBank/DDBJ databases">
        <title>Sequencing of skin fungus with MAO and IRED activity.</title>
        <authorList>
            <person name="Marsaioli A.J."/>
            <person name="Bonatto J.M.C."/>
            <person name="Reis Junior O."/>
        </authorList>
    </citation>
    <scope>NUCLEOTIDE SEQUENCE</scope>
    <source>
        <strain evidence="6">30M1</strain>
    </source>
</reference>
<feature type="transmembrane region" description="Helical" evidence="5">
    <location>
        <begin position="431"/>
        <end position="450"/>
    </location>
</feature>
<dbReference type="Proteomes" id="UP000801428">
    <property type="component" value="Unassembled WGS sequence"/>
</dbReference>
<feature type="transmembrane region" description="Helical" evidence="5">
    <location>
        <begin position="261"/>
        <end position="283"/>
    </location>
</feature>
<dbReference type="InterPro" id="IPR051617">
    <property type="entry name" value="UNC-93-like_regulator"/>
</dbReference>
<dbReference type="Gene3D" id="1.20.1250.20">
    <property type="entry name" value="MFS general substrate transporter like domains"/>
    <property type="match status" value="1"/>
</dbReference>
<dbReference type="InterPro" id="IPR036259">
    <property type="entry name" value="MFS_trans_sf"/>
</dbReference>
<evidence type="ECO:0008006" key="8">
    <source>
        <dbReference type="Google" id="ProtNLM"/>
    </source>
</evidence>
<dbReference type="OrthoDB" id="196103at2759"/>
<name>A0A9P4WEI8_CURKU</name>
<feature type="transmembrane region" description="Helical" evidence="5">
    <location>
        <begin position="75"/>
        <end position="94"/>
    </location>
</feature>
<feature type="transmembrane region" description="Helical" evidence="5">
    <location>
        <begin position="323"/>
        <end position="343"/>
    </location>
</feature>